<evidence type="ECO:0000313" key="10">
    <source>
        <dbReference type="Proteomes" id="UP000027361"/>
    </source>
</evidence>
<evidence type="ECO:0000256" key="4">
    <source>
        <dbReference type="ARBA" id="ARBA00022840"/>
    </source>
</evidence>
<evidence type="ECO:0000256" key="2">
    <source>
        <dbReference type="ARBA" id="ARBA00022741"/>
    </source>
</evidence>
<evidence type="ECO:0000256" key="7">
    <source>
        <dbReference type="SAM" id="MobiDB-lite"/>
    </source>
</evidence>
<dbReference type="SMART" id="SM00534">
    <property type="entry name" value="MUTSac"/>
    <property type="match status" value="1"/>
</dbReference>
<dbReference type="PIRSF" id="PIRSF037677">
    <property type="entry name" value="DNA_mis_repair_Msh6"/>
    <property type="match status" value="1"/>
</dbReference>
<proteinExistence type="inferred from homology"/>
<dbReference type="GO" id="GO:0043504">
    <property type="term" value="P:mitochondrial DNA repair"/>
    <property type="evidence" value="ECO:0007669"/>
    <property type="project" value="TreeGrafter"/>
</dbReference>
<dbReference type="GO" id="GO:0006298">
    <property type="term" value="P:mismatch repair"/>
    <property type="evidence" value="ECO:0007669"/>
    <property type="project" value="InterPro"/>
</dbReference>
<keyword evidence="10" id="KW-1185">Reference proteome</keyword>
<dbReference type="PANTHER" id="PTHR11361:SF34">
    <property type="entry name" value="DNA MISMATCH REPAIR PROTEIN MSH1, MITOCHONDRIAL"/>
    <property type="match status" value="1"/>
</dbReference>
<feature type="region of interest" description="Disordered" evidence="7">
    <location>
        <begin position="84"/>
        <end position="112"/>
    </location>
</feature>
<dbReference type="STRING" id="1037660.A0A066WNF1"/>
<accession>A0A066WNF1</accession>
<dbReference type="InterPro" id="IPR027417">
    <property type="entry name" value="P-loop_NTPase"/>
</dbReference>
<dbReference type="AlphaFoldDB" id="A0A066WNF1"/>
<dbReference type="Gene3D" id="3.40.50.300">
    <property type="entry name" value="P-loop containing nucleotide triphosphate hydrolases"/>
    <property type="match status" value="1"/>
</dbReference>
<dbReference type="Gene3D" id="3.30.420.110">
    <property type="entry name" value="MutS, connector domain"/>
    <property type="match status" value="1"/>
</dbReference>
<dbReference type="GO" id="GO:0005739">
    <property type="term" value="C:mitochondrion"/>
    <property type="evidence" value="ECO:0007669"/>
    <property type="project" value="TreeGrafter"/>
</dbReference>
<dbReference type="InterPro" id="IPR017261">
    <property type="entry name" value="DNA_mismatch_repair_MutS/MSH"/>
</dbReference>
<dbReference type="FunCoup" id="A0A066WNF1">
    <property type="interactions" value="253"/>
</dbReference>
<dbReference type="InterPro" id="IPR036678">
    <property type="entry name" value="MutS_con_dom_sf"/>
</dbReference>
<dbReference type="PROSITE" id="PS00486">
    <property type="entry name" value="DNA_MISMATCH_REPAIR_2"/>
    <property type="match status" value="1"/>
</dbReference>
<dbReference type="PANTHER" id="PTHR11361">
    <property type="entry name" value="DNA MISMATCH REPAIR PROTEIN MUTS FAMILY MEMBER"/>
    <property type="match status" value="1"/>
</dbReference>
<protein>
    <recommendedName>
        <fullName evidence="8">DNA mismatch repair proteins mutS family domain-containing protein</fullName>
    </recommendedName>
</protein>
<dbReference type="SUPFAM" id="SSF52540">
    <property type="entry name" value="P-loop containing nucleoside triphosphate hydrolases"/>
    <property type="match status" value="1"/>
</dbReference>
<dbReference type="OrthoDB" id="2534523at2759"/>
<organism evidence="9 10">
    <name type="scientific">Tilletiaria anomala (strain ATCC 24038 / CBS 436.72 / UBC 951)</name>
    <dbReference type="NCBI Taxonomy" id="1037660"/>
    <lineage>
        <taxon>Eukaryota</taxon>
        <taxon>Fungi</taxon>
        <taxon>Dikarya</taxon>
        <taxon>Basidiomycota</taxon>
        <taxon>Ustilaginomycotina</taxon>
        <taxon>Exobasidiomycetes</taxon>
        <taxon>Georgefischeriales</taxon>
        <taxon>Tilletiariaceae</taxon>
        <taxon>Tilletiaria</taxon>
    </lineage>
</organism>
<name>A0A066WNF1_TILAU</name>
<dbReference type="InterPro" id="IPR045076">
    <property type="entry name" value="MutS"/>
</dbReference>
<dbReference type="InParanoid" id="A0A066WNF1"/>
<evidence type="ECO:0000256" key="6">
    <source>
        <dbReference type="ARBA" id="ARBA00023204"/>
    </source>
</evidence>
<dbReference type="SUPFAM" id="SSF48334">
    <property type="entry name" value="DNA repair protein MutS, domain III"/>
    <property type="match status" value="1"/>
</dbReference>
<dbReference type="Gene3D" id="3.40.1170.10">
    <property type="entry name" value="DNA repair protein MutS, domain I"/>
    <property type="match status" value="1"/>
</dbReference>
<comment type="caution">
    <text evidence="9">The sequence shown here is derived from an EMBL/GenBank/DDBJ whole genome shotgun (WGS) entry which is preliminary data.</text>
</comment>
<keyword evidence="5" id="KW-0238">DNA-binding</keyword>
<keyword evidence="3" id="KW-0227">DNA damage</keyword>
<feature type="compositionally biased region" description="Polar residues" evidence="7">
    <location>
        <begin position="610"/>
        <end position="624"/>
    </location>
</feature>
<dbReference type="HOGENOM" id="CLU_002472_4_0_1"/>
<reference evidence="9 10" key="1">
    <citation type="submission" date="2014-05" db="EMBL/GenBank/DDBJ databases">
        <title>Draft genome sequence of a rare smut relative, Tilletiaria anomala UBC 951.</title>
        <authorList>
            <consortium name="DOE Joint Genome Institute"/>
            <person name="Toome M."/>
            <person name="Kuo A."/>
            <person name="Henrissat B."/>
            <person name="Lipzen A."/>
            <person name="Tritt A."/>
            <person name="Yoshinaga Y."/>
            <person name="Zane M."/>
            <person name="Barry K."/>
            <person name="Grigoriev I.V."/>
            <person name="Spatafora J.W."/>
            <person name="Aimea M.C."/>
        </authorList>
    </citation>
    <scope>NUCLEOTIDE SEQUENCE [LARGE SCALE GENOMIC DNA]</scope>
    <source>
        <strain evidence="9 10">UBC 951</strain>
    </source>
</reference>
<keyword evidence="4" id="KW-0067">ATP-binding</keyword>
<sequence length="1080" mass="120237">MTRCIWAQSISPVLRPSPGQSPVRATLHRARLVPIPSASRTLFSAPKIFARTRLSVIYDDLPTTAVDTEGRPLAPLAPLPKESEVRVRKRKAHKKTSLVEAEAARPDTSGDPALAHVDELGVEGKAWPPLAKEVLANLARFPGCILLTRVGNFYESYFEQAPDVAQMLGIKLARRWWGGREVAMAGFPVHQMEKYLKVLVQDYGKLVAICDEFKEFHASGAESGANNDDTLNESASFHRKVTRVVSPGTLIDEKFLDQFTSNFIVSVVSADDNAVGTPKFGLAWLDIGTANFHSMPCSDGQSLRDQIARIAPKEAILQPGVFNAAPSEDDGRHGDADRYSHPLWEALPEGSCMVTYASDQASSPTACMDNPFPELKLSTSESKAIQQLTRYIETRLIELQQSPSNASGVFPLTPERMLERECMQIDAHTLSALEVRSSMREGGVRGSLISAARRTVTRGGTRLLEEWLTCPSTSLKIIHWRQQLVSALHANAFLREDLRLLLRRSAGDISRTLQKILARRNDEQDLLAVRDFVHLCEKVQSTLREALDRGLSHEYAASAQEIAGNFTALGHLAQSLEDAIDESVMEKRRQLQSATADEIESVITQGELKQTQVEHGTIQVSTPRRASRSKGKAAEQEEESPLWGPPLEHLIRPGSSKAIDILLKEYNILRRSARKLEQRLRDRLPNPERRKLTLRQLLGQGYVVHVGDFKDRMTPLFPSDMSFAYKSKSTRTYYFEEWTRIGSKLTRLQNDLRQREQLALEVLRQMVAREAPALRHNARQIDQLDVLLGFAQLAQELSLVRPIVDDSYDFEVVGGRHLSVEMGLFEKQRSFVKNDLSLRPDSRLHLITGPNMGGKSTFIRQNAIIAILAQSGSFVPAESARIGVVDRLFSRVGAKDDLFRDRSTFMVEMTEMSEILHRATPRSFVIADEIGRGTATAVGTSIAFATLLHLLHTNHCRVLFATHFHELADMLGFQDVVGGSPADGSSVEGIAFFCTDVIDTNNDAVVYDHRLRPGVNRDSHGLEVAKLANMPRHVVDYARRTLTWLNEQSANAASAATLRDTMRSPVLPAYITSQHRSDAM</sequence>
<dbReference type="InterPro" id="IPR007695">
    <property type="entry name" value="DNA_mismatch_repair_MutS-lik_N"/>
</dbReference>
<gene>
    <name evidence="9" type="ORF">K437DRAFT_186491</name>
</gene>
<dbReference type="Pfam" id="PF05192">
    <property type="entry name" value="MutS_III"/>
    <property type="match status" value="1"/>
</dbReference>
<dbReference type="InterPro" id="IPR007696">
    <property type="entry name" value="DNA_mismatch_repair_MutS_core"/>
</dbReference>
<dbReference type="Pfam" id="PF00488">
    <property type="entry name" value="MutS_V"/>
    <property type="match status" value="1"/>
</dbReference>
<dbReference type="FunFam" id="3.40.50.300:FF:001238">
    <property type="entry name" value="DNA mismatch repair protein"/>
    <property type="match status" value="1"/>
</dbReference>
<evidence type="ECO:0000256" key="3">
    <source>
        <dbReference type="ARBA" id="ARBA00022763"/>
    </source>
</evidence>
<comment type="similarity">
    <text evidence="1">Belongs to the DNA mismatch repair MutS family.</text>
</comment>
<dbReference type="GO" id="GO:0005634">
    <property type="term" value="C:nucleus"/>
    <property type="evidence" value="ECO:0007669"/>
    <property type="project" value="TreeGrafter"/>
</dbReference>
<keyword evidence="2" id="KW-0547">Nucleotide-binding</keyword>
<evidence type="ECO:0000313" key="9">
    <source>
        <dbReference type="EMBL" id="KDN52529.1"/>
    </source>
</evidence>
<dbReference type="Pfam" id="PF01624">
    <property type="entry name" value="MutS_I"/>
    <property type="match status" value="1"/>
</dbReference>
<feature type="region of interest" description="Disordered" evidence="7">
    <location>
        <begin position="610"/>
        <end position="647"/>
    </location>
</feature>
<dbReference type="SMART" id="SM00533">
    <property type="entry name" value="MUTSd"/>
    <property type="match status" value="1"/>
</dbReference>
<dbReference type="Gene3D" id="1.10.1420.10">
    <property type="match status" value="3"/>
</dbReference>
<dbReference type="GO" id="GO:0140664">
    <property type="term" value="F:ATP-dependent DNA damage sensor activity"/>
    <property type="evidence" value="ECO:0007669"/>
    <property type="project" value="InterPro"/>
</dbReference>
<keyword evidence="6" id="KW-0234">DNA repair</keyword>
<evidence type="ECO:0000259" key="8">
    <source>
        <dbReference type="PROSITE" id="PS00486"/>
    </source>
</evidence>
<dbReference type="SUPFAM" id="SSF55271">
    <property type="entry name" value="DNA repair protein MutS, domain I"/>
    <property type="match status" value="1"/>
</dbReference>
<dbReference type="InterPro" id="IPR016151">
    <property type="entry name" value="DNA_mismatch_repair_MutS_N"/>
</dbReference>
<dbReference type="GeneID" id="25261938"/>
<dbReference type="InterPro" id="IPR000432">
    <property type="entry name" value="DNA_mismatch_repair_MutS_C"/>
</dbReference>
<evidence type="ECO:0000256" key="1">
    <source>
        <dbReference type="ARBA" id="ARBA00006271"/>
    </source>
</evidence>
<dbReference type="RefSeq" id="XP_013245368.1">
    <property type="nucleotide sequence ID" value="XM_013389914.1"/>
</dbReference>
<dbReference type="Proteomes" id="UP000027361">
    <property type="component" value="Unassembled WGS sequence"/>
</dbReference>
<dbReference type="SUPFAM" id="SSF53150">
    <property type="entry name" value="DNA repair protein MutS, domain II"/>
    <property type="match status" value="1"/>
</dbReference>
<dbReference type="OMA" id="DTWIMRR"/>
<feature type="compositionally biased region" description="Basic residues" evidence="7">
    <location>
        <begin position="87"/>
        <end position="96"/>
    </location>
</feature>
<feature type="domain" description="DNA mismatch repair proteins mutS family" evidence="8">
    <location>
        <begin position="923"/>
        <end position="939"/>
    </location>
</feature>
<dbReference type="GO" id="GO:0005524">
    <property type="term" value="F:ATP binding"/>
    <property type="evidence" value="ECO:0007669"/>
    <property type="project" value="UniProtKB-KW"/>
</dbReference>
<dbReference type="InterPro" id="IPR036187">
    <property type="entry name" value="DNA_mismatch_repair_MutS_sf"/>
</dbReference>
<dbReference type="GO" id="GO:0030983">
    <property type="term" value="F:mismatched DNA binding"/>
    <property type="evidence" value="ECO:0007669"/>
    <property type="project" value="InterPro"/>
</dbReference>
<evidence type="ECO:0000256" key="5">
    <source>
        <dbReference type="ARBA" id="ARBA00023125"/>
    </source>
</evidence>
<dbReference type="EMBL" id="JMSN01000009">
    <property type="protein sequence ID" value="KDN52529.1"/>
    <property type="molecule type" value="Genomic_DNA"/>
</dbReference>